<dbReference type="Proteomes" id="UP000001931">
    <property type="component" value="Chromosome"/>
</dbReference>
<evidence type="ECO:0000256" key="1">
    <source>
        <dbReference type="ARBA" id="ARBA00022723"/>
    </source>
</evidence>
<organism evidence="3 4">
    <name type="scientific">Methanosphaera stadtmanae (strain ATCC 43021 / DSM 3091 / JCM 11832 / MCB-3)</name>
    <dbReference type="NCBI Taxonomy" id="339860"/>
    <lineage>
        <taxon>Archaea</taxon>
        <taxon>Methanobacteriati</taxon>
        <taxon>Methanobacteriota</taxon>
        <taxon>Methanomada group</taxon>
        <taxon>Methanobacteria</taxon>
        <taxon>Methanobacteriales</taxon>
        <taxon>Methanobacteriaceae</taxon>
        <taxon>Methanosphaera</taxon>
    </lineage>
</organism>
<evidence type="ECO:0000313" key="4">
    <source>
        <dbReference type="Proteomes" id="UP000001931"/>
    </source>
</evidence>
<dbReference type="AlphaFoldDB" id="Q2NGX0"/>
<dbReference type="EMBL" id="CP000102">
    <property type="protein sequence ID" value="ABC56933.1"/>
    <property type="molecule type" value="Genomic_DNA"/>
</dbReference>
<dbReference type="InterPro" id="IPR005000">
    <property type="entry name" value="Aldolase/citrate-lyase_domain"/>
</dbReference>
<evidence type="ECO:0000313" key="3">
    <source>
        <dbReference type="EMBL" id="ABC56933.1"/>
    </source>
</evidence>
<accession>Q2NGX0</accession>
<dbReference type="Pfam" id="PF03328">
    <property type="entry name" value="HpcH_HpaI"/>
    <property type="match status" value="1"/>
</dbReference>
<evidence type="ECO:0000259" key="2">
    <source>
        <dbReference type="Pfam" id="PF03328"/>
    </source>
</evidence>
<dbReference type="KEGG" id="mst:Msp_0534"/>
<sequence length="263" mass="29880">MIVMNTTEEKMVEILKILKKDYGVIAVKSEFETEGSRKNELTKLRDIISKAGLKMYIKIGGCEAVRDLDDCKILGADGIMAPMIETPFAASKFRKAFNKVFPSKDDGVIDRIINLETITAYENMDNIFRENSDFLDTVVIGRSDFSSSCSIPKSEINGQKMFEYCKTIIDKSNDYGFNSAFGGTLSVNSIDFIKKLEDSIDRIETRKIVFDIEKLDGNYANAIDTAITFEYLYLKNKLNYYQSVVDEDKARCDELKNRVNVEL</sequence>
<dbReference type="HOGENOM" id="CLU_091711_0_0_2"/>
<protein>
    <recommendedName>
        <fullName evidence="2">HpcH/HpaI aldolase/citrate lyase domain-containing protein</fullName>
    </recommendedName>
</protein>
<dbReference type="SUPFAM" id="SSF51621">
    <property type="entry name" value="Phosphoenolpyruvate/pyruvate domain"/>
    <property type="match status" value="1"/>
</dbReference>
<dbReference type="Gene3D" id="3.20.20.60">
    <property type="entry name" value="Phosphoenolpyruvate-binding domains"/>
    <property type="match status" value="1"/>
</dbReference>
<name>Q2NGX0_METST</name>
<dbReference type="InterPro" id="IPR040442">
    <property type="entry name" value="Pyrv_kinase-like_dom_sf"/>
</dbReference>
<proteinExistence type="predicted"/>
<dbReference type="GO" id="GO:0046872">
    <property type="term" value="F:metal ion binding"/>
    <property type="evidence" value="ECO:0007669"/>
    <property type="project" value="UniProtKB-KW"/>
</dbReference>
<feature type="domain" description="HpcH/HpaI aldolase/citrate lyase" evidence="2">
    <location>
        <begin position="54"/>
        <end position="169"/>
    </location>
</feature>
<keyword evidence="4" id="KW-1185">Reference proteome</keyword>
<dbReference type="STRING" id="339860.Msp_0534"/>
<dbReference type="InterPro" id="IPR015813">
    <property type="entry name" value="Pyrv/PenolPyrv_kinase-like_dom"/>
</dbReference>
<gene>
    <name evidence="3" type="ordered locus">Msp_0534</name>
</gene>
<dbReference type="eggNOG" id="arCOG04974">
    <property type="taxonomic scope" value="Archaea"/>
</dbReference>
<reference evidence="3 4" key="1">
    <citation type="journal article" date="2006" name="J. Bacteriol.">
        <title>The genome sequence of Methanosphaera stadtmanae reveals why this human intestinal archaeon is restricted to methanol and H2 for methane formation and ATP synthesis.</title>
        <authorList>
            <person name="Fricke W.F."/>
            <person name="Seedorf H."/>
            <person name="Henne A."/>
            <person name="Kruer M."/>
            <person name="Liesegang H."/>
            <person name="Hedderich R."/>
            <person name="Gottschalk G."/>
            <person name="Thauer R.K."/>
        </authorList>
    </citation>
    <scope>NUCLEOTIDE SEQUENCE [LARGE SCALE GENOMIC DNA]</scope>
    <source>
        <strain evidence="4">ATCC 43021 / DSM 3091 / JCM 11832 / MCB-3</strain>
    </source>
</reference>
<keyword evidence="1" id="KW-0479">Metal-binding</keyword>
<dbReference type="GO" id="GO:0003824">
    <property type="term" value="F:catalytic activity"/>
    <property type="evidence" value="ECO:0007669"/>
    <property type="project" value="InterPro"/>
</dbReference>